<sequence length="191" mass="21800">MYSENYKACDTIFNNIPNIDIANGVHLRSIFLKEIELESKAYFTNSSDSLTKKYIPGAYCSNEAEAKKKLLDFRGRFLHKYCVPFAVAVGGESVPIGYIICFSPLTTDRDSGEKIDDWTIDIWLGEGVRGKGIMEHVLYRVLEYLHSKEVDRVYMYVDKDNYISIHIIEKLGCTLLGDSGDGKFYQYGVKF</sequence>
<keyword evidence="3" id="KW-1185">Reference proteome</keyword>
<dbReference type="Proteomes" id="UP001600039">
    <property type="component" value="Unassembled WGS sequence"/>
</dbReference>
<keyword evidence="2" id="KW-0808">Transferase</keyword>
<dbReference type="EC" id="2.3.-.-" evidence="2"/>
<proteinExistence type="predicted"/>
<evidence type="ECO:0000259" key="1">
    <source>
        <dbReference type="PROSITE" id="PS51186"/>
    </source>
</evidence>
<protein>
    <submittedName>
        <fullName evidence="2">GNAT family N-acetyltransferase</fullName>
        <ecNumber evidence="2">2.3.-.-</ecNumber>
    </submittedName>
</protein>
<gene>
    <name evidence="2" type="ORF">ACFX5D_14615</name>
</gene>
<keyword evidence="2" id="KW-0012">Acyltransferase</keyword>
<dbReference type="SUPFAM" id="SSF55729">
    <property type="entry name" value="Acyl-CoA N-acyltransferases (Nat)"/>
    <property type="match status" value="1"/>
</dbReference>
<dbReference type="PROSITE" id="PS51186">
    <property type="entry name" value="GNAT"/>
    <property type="match status" value="1"/>
</dbReference>
<dbReference type="Pfam" id="PF13302">
    <property type="entry name" value="Acetyltransf_3"/>
    <property type="match status" value="1"/>
</dbReference>
<name>A0ABW6HQ59_9FLAO</name>
<evidence type="ECO:0000313" key="2">
    <source>
        <dbReference type="EMBL" id="MFE3849199.1"/>
    </source>
</evidence>
<organism evidence="2 3">
    <name type="scientific">Flavobacterium fructosi</name>
    <dbReference type="NCBI Taxonomy" id="3230416"/>
    <lineage>
        <taxon>Bacteria</taxon>
        <taxon>Pseudomonadati</taxon>
        <taxon>Bacteroidota</taxon>
        <taxon>Flavobacteriia</taxon>
        <taxon>Flavobacteriales</taxon>
        <taxon>Flavobacteriaceae</taxon>
        <taxon>Flavobacterium</taxon>
    </lineage>
</organism>
<reference evidence="2 3" key="1">
    <citation type="submission" date="2024-06" db="EMBL/GenBank/DDBJ databases">
        <title>Flavobacterium spp. isolated from glacier.</title>
        <authorList>
            <person name="Han D."/>
        </authorList>
    </citation>
    <scope>NUCLEOTIDE SEQUENCE [LARGE SCALE GENOMIC DNA]</scope>
    <source>
        <strain evidence="2 3">LB3P45</strain>
    </source>
</reference>
<dbReference type="RefSeq" id="WP_379858946.1">
    <property type="nucleotide sequence ID" value="NZ_JBHZQA010000012.1"/>
</dbReference>
<evidence type="ECO:0000313" key="3">
    <source>
        <dbReference type="Proteomes" id="UP001600039"/>
    </source>
</evidence>
<accession>A0ABW6HQ59</accession>
<dbReference type="GO" id="GO:0016746">
    <property type="term" value="F:acyltransferase activity"/>
    <property type="evidence" value="ECO:0007669"/>
    <property type="project" value="UniProtKB-KW"/>
</dbReference>
<feature type="domain" description="N-acetyltransferase" evidence="1">
    <location>
        <begin position="45"/>
        <end position="191"/>
    </location>
</feature>
<dbReference type="Gene3D" id="3.40.630.30">
    <property type="match status" value="1"/>
</dbReference>
<dbReference type="InterPro" id="IPR000182">
    <property type="entry name" value="GNAT_dom"/>
</dbReference>
<dbReference type="InterPro" id="IPR016181">
    <property type="entry name" value="Acyl_CoA_acyltransferase"/>
</dbReference>
<comment type="caution">
    <text evidence="2">The sequence shown here is derived from an EMBL/GenBank/DDBJ whole genome shotgun (WGS) entry which is preliminary data.</text>
</comment>
<dbReference type="EMBL" id="JBHZQA010000012">
    <property type="protein sequence ID" value="MFE3849199.1"/>
    <property type="molecule type" value="Genomic_DNA"/>
</dbReference>